<dbReference type="AlphaFoldDB" id="A0A0S2LXD8"/>
<organism evidence="2 3">
    <name type="scientific">Arthrobacter alpinus</name>
    <dbReference type="NCBI Taxonomy" id="656366"/>
    <lineage>
        <taxon>Bacteria</taxon>
        <taxon>Bacillati</taxon>
        <taxon>Actinomycetota</taxon>
        <taxon>Actinomycetes</taxon>
        <taxon>Micrococcales</taxon>
        <taxon>Micrococcaceae</taxon>
        <taxon>Arthrobacter</taxon>
    </lineage>
</organism>
<dbReference type="EMBL" id="CP013200">
    <property type="protein sequence ID" value="ALO66114.1"/>
    <property type="molecule type" value="Genomic_DNA"/>
</dbReference>
<accession>A0A0S2LXD8</accession>
<gene>
    <name evidence="2" type="ORF">AS189_05925</name>
</gene>
<evidence type="ECO:0000313" key="3">
    <source>
        <dbReference type="Proteomes" id="UP000059574"/>
    </source>
</evidence>
<proteinExistence type="predicted"/>
<protein>
    <submittedName>
        <fullName evidence="2">Uncharacterized protein</fullName>
    </submittedName>
</protein>
<dbReference type="OrthoDB" id="4952928at2"/>
<feature type="chain" id="PRO_5039374971" evidence="1">
    <location>
        <begin position="24"/>
        <end position="124"/>
    </location>
</feature>
<reference evidence="2 3" key="2">
    <citation type="journal article" date="2016" name="J. Biotechnol.">
        <title>Complete genome sequence of Arthrobacter alpinus ERGS4:06, a yellow pigmented bacterium tolerant to cold and radiations isolated from Sikkim Himalaya.</title>
        <authorList>
            <person name="Kumar R."/>
            <person name="Singh D."/>
            <person name="Swarnkar M.K."/>
            <person name="Singh A.K."/>
            <person name="Kumar S."/>
        </authorList>
    </citation>
    <scope>NUCLEOTIDE SEQUENCE [LARGE SCALE GENOMIC DNA]</scope>
    <source>
        <strain evidence="2 3">ERGS4:06</strain>
    </source>
</reference>
<dbReference type="Proteomes" id="UP000059574">
    <property type="component" value="Chromosome"/>
</dbReference>
<reference evidence="3" key="1">
    <citation type="submission" date="2015-11" db="EMBL/GenBank/DDBJ databases">
        <authorList>
            <person name="Kumar R."/>
            <person name="Singh D."/>
            <person name="Swarnkar M.K."/>
            <person name="Singh A.K."/>
            <person name="Kumar S."/>
        </authorList>
    </citation>
    <scope>NUCLEOTIDE SEQUENCE [LARGE SCALE GENOMIC DNA]</scope>
    <source>
        <strain evidence="3">ERGS4:06</strain>
    </source>
</reference>
<keyword evidence="1" id="KW-0732">Signal</keyword>
<name>A0A0S2LXD8_9MICC</name>
<dbReference type="PROSITE" id="PS51257">
    <property type="entry name" value="PROKAR_LIPOPROTEIN"/>
    <property type="match status" value="1"/>
</dbReference>
<sequence>MNTRSTVYSILATLLLALPLVSACSAVPGPEPTTTKDSTMSTDQTCAGTGQYKVITSAVGPFPGFPQSSLGAGYTPEMGLVGTKADADVPTVSVMVWAVEPKPSVDETFRNLALGDELSFRGTR</sequence>
<dbReference type="RefSeq" id="WP_062286736.1">
    <property type="nucleotide sequence ID" value="NZ_CP013200.1"/>
</dbReference>
<evidence type="ECO:0000313" key="2">
    <source>
        <dbReference type="EMBL" id="ALO66114.1"/>
    </source>
</evidence>
<feature type="signal peptide" evidence="1">
    <location>
        <begin position="1"/>
        <end position="23"/>
    </location>
</feature>
<evidence type="ECO:0000256" key="1">
    <source>
        <dbReference type="SAM" id="SignalP"/>
    </source>
</evidence>